<dbReference type="Proteomes" id="UP001597120">
    <property type="component" value="Unassembled WGS sequence"/>
</dbReference>
<dbReference type="Pfam" id="PF14559">
    <property type="entry name" value="TPR_19"/>
    <property type="match status" value="1"/>
</dbReference>
<accession>A0ABW3D6H0</accession>
<dbReference type="Gene3D" id="1.25.40.10">
    <property type="entry name" value="Tetratricopeptide repeat domain"/>
    <property type="match status" value="1"/>
</dbReference>
<keyword evidence="3" id="KW-0802">TPR repeat</keyword>
<dbReference type="PROSITE" id="PS50076">
    <property type="entry name" value="DNAJ_2"/>
    <property type="match status" value="1"/>
</dbReference>
<name>A0ABW3D6H0_9BACL</name>
<dbReference type="SMART" id="SM00028">
    <property type="entry name" value="TPR"/>
    <property type="match status" value="3"/>
</dbReference>
<keyword evidence="6" id="KW-1185">Reference proteome</keyword>
<comment type="caution">
    <text evidence="5">The sequence shown here is derived from an EMBL/GenBank/DDBJ whole genome shotgun (WGS) entry which is preliminary data.</text>
</comment>
<dbReference type="InterPro" id="IPR011990">
    <property type="entry name" value="TPR-like_helical_dom_sf"/>
</dbReference>
<dbReference type="InterPro" id="IPR036869">
    <property type="entry name" value="J_dom_sf"/>
</dbReference>
<dbReference type="SUPFAM" id="SSF46565">
    <property type="entry name" value="Chaperone J-domain"/>
    <property type="match status" value="1"/>
</dbReference>
<evidence type="ECO:0000256" key="3">
    <source>
        <dbReference type="PROSITE-ProRule" id="PRU00339"/>
    </source>
</evidence>
<dbReference type="InterPro" id="IPR001623">
    <property type="entry name" value="DnaJ_domain"/>
</dbReference>
<organism evidence="5 6">
    <name type="scientific">Paenibacillus residui</name>
    <dbReference type="NCBI Taxonomy" id="629724"/>
    <lineage>
        <taxon>Bacteria</taxon>
        <taxon>Bacillati</taxon>
        <taxon>Bacillota</taxon>
        <taxon>Bacilli</taxon>
        <taxon>Bacillales</taxon>
        <taxon>Paenibacillaceae</taxon>
        <taxon>Paenibacillus</taxon>
    </lineage>
</organism>
<feature type="domain" description="J" evidence="4">
    <location>
        <begin position="2"/>
        <end position="53"/>
    </location>
</feature>
<gene>
    <name evidence="5" type="ORF">ACFQ03_07860</name>
</gene>
<evidence type="ECO:0000256" key="1">
    <source>
        <dbReference type="ARBA" id="ARBA00022705"/>
    </source>
</evidence>
<sequence>MIIWSILDIEPTEDVASIRKAYARKSKIHHPEDDPEGFQRLREAYEQALKEVRASWPGSASNGNRSVRRQPVKKDTACDFDAFFDFREEARRALMLQDLEQAEPYLAVAFQLYEEDPDLLRLIGLYYVIQGDWENALPAFDRLLRVRPGDIDGLLHRADLYLKLGNPEKARTDYGHILADHPDHLQALSGQARSYCLEERMEDARSIYVRIVERYPHDIDARVRLLDVSRRLGEREMQTEVYRPQLPERNRGWFRRQWSRPSSAVCDTPAGSDETAWKRMDAPFENVTETWCLALGAILFERKGLKPDEFYSEEFKEETRSQCKHSLECDWAIHSREQLLQRLDQLMVAGDNRSFTELRSFLSTLPESDPSAYNDSLGNTHESYVQYQIVQTYDHKLPGAGIAAWDWGRYVFLCREGALAGYLTEAEARSLMRRVAHMAQHSYSDWLEYGIGFLVGEQFSVKKLSGRHADERLDTAEALLWNESSLWRRLDWDTRLD</sequence>
<feature type="repeat" description="TPR" evidence="3">
    <location>
        <begin position="117"/>
        <end position="150"/>
    </location>
</feature>
<dbReference type="Gene3D" id="1.10.287.110">
    <property type="entry name" value="DnaJ domain"/>
    <property type="match status" value="1"/>
</dbReference>
<evidence type="ECO:0000313" key="6">
    <source>
        <dbReference type="Proteomes" id="UP001597120"/>
    </source>
</evidence>
<dbReference type="RefSeq" id="WP_379287269.1">
    <property type="nucleotide sequence ID" value="NZ_JBHTIU010000027.1"/>
</dbReference>
<evidence type="ECO:0000313" key="5">
    <source>
        <dbReference type="EMBL" id="MFD0869062.1"/>
    </source>
</evidence>
<proteinExistence type="predicted"/>
<reference evidence="6" key="1">
    <citation type="journal article" date="2019" name="Int. J. Syst. Evol. Microbiol.">
        <title>The Global Catalogue of Microorganisms (GCM) 10K type strain sequencing project: providing services to taxonomists for standard genome sequencing and annotation.</title>
        <authorList>
            <consortium name="The Broad Institute Genomics Platform"/>
            <consortium name="The Broad Institute Genome Sequencing Center for Infectious Disease"/>
            <person name="Wu L."/>
            <person name="Ma J."/>
        </authorList>
    </citation>
    <scope>NUCLEOTIDE SEQUENCE [LARGE SCALE GENOMIC DNA]</scope>
    <source>
        <strain evidence="6">CCUG 57263</strain>
    </source>
</reference>
<keyword evidence="2" id="KW-0346">Stress response</keyword>
<dbReference type="PROSITE" id="PS50005">
    <property type="entry name" value="TPR"/>
    <property type="match status" value="1"/>
</dbReference>
<dbReference type="InterPro" id="IPR009677">
    <property type="entry name" value="DUF1266"/>
</dbReference>
<dbReference type="Pfam" id="PF06889">
    <property type="entry name" value="DUF1266"/>
    <property type="match status" value="1"/>
</dbReference>
<dbReference type="SUPFAM" id="SSF48452">
    <property type="entry name" value="TPR-like"/>
    <property type="match status" value="1"/>
</dbReference>
<dbReference type="EMBL" id="JBHTIU010000027">
    <property type="protein sequence ID" value="MFD0869062.1"/>
    <property type="molecule type" value="Genomic_DNA"/>
</dbReference>
<dbReference type="CDD" id="cd06257">
    <property type="entry name" value="DnaJ"/>
    <property type="match status" value="1"/>
</dbReference>
<keyword evidence="1" id="KW-0235">DNA replication</keyword>
<evidence type="ECO:0000259" key="4">
    <source>
        <dbReference type="PROSITE" id="PS50076"/>
    </source>
</evidence>
<protein>
    <submittedName>
        <fullName evidence="5">DUF1266 domain-containing protein</fullName>
    </submittedName>
</protein>
<evidence type="ECO:0000256" key="2">
    <source>
        <dbReference type="ARBA" id="ARBA00023016"/>
    </source>
</evidence>
<dbReference type="InterPro" id="IPR019734">
    <property type="entry name" value="TPR_rpt"/>
</dbReference>